<comment type="caution">
    <text evidence="1">The sequence shown here is derived from an EMBL/GenBank/DDBJ whole genome shotgun (WGS) entry which is preliminary data.</text>
</comment>
<protein>
    <submittedName>
        <fullName evidence="1">Uncharacterized protein</fullName>
    </submittedName>
</protein>
<accession>A0ABU6ZMR4</accession>
<evidence type="ECO:0000313" key="1">
    <source>
        <dbReference type="EMBL" id="MED6223260.1"/>
    </source>
</evidence>
<name>A0ABU6ZMR4_9FABA</name>
<evidence type="ECO:0000313" key="2">
    <source>
        <dbReference type="Proteomes" id="UP001341840"/>
    </source>
</evidence>
<dbReference type="Proteomes" id="UP001341840">
    <property type="component" value="Unassembled WGS sequence"/>
</dbReference>
<reference evidence="1 2" key="1">
    <citation type="journal article" date="2023" name="Plants (Basel)">
        <title>Bridging the Gap: Combining Genomics and Transcriptomics Approaches to Understand Stylosanthes scabra, an Orphan Legume from the Brazilian Caatinga.</title>
        <authorList>
            <person name="Ferreira-Neto J.R.C."/>
            <person name="da Silva M.D."/>
            <person name="Binneck E."/>
            <person name="de Melo N.F."/>
            <person name="da Silva R.H."/>
            <person name="de Melo A.L.T.M."/>
            <person name="Pandolfi V."/>
            <person name="Bustamante F.O."/>
            <person name="Brasileiro-Vidal A.C."/>
            <person name="Benko-Iseppon A.M."/>
        </authorList>
    </citation>
    <scope>NUCLEOTIDE SEQUENCE [LARGE SCALE GENOMIC DNA]</scope>
    <source>
        <tissue evidence="1">Leaves</tissue>
    </source>
</reference>
<organism evidence="1 2">
    <name type="scientific">Stylosanthes scabra</name>
    <dbReference type="NCBI Taxonomy" id="79078"/>
    <lineage>
        <taxon>Eukaryota</taxon>
        <taxon>Viridiplantae</taxon>
        <taxon>Streptophyta</taxon>
        <taxon>Embryophyta</taxon>
        <taxon>Tracheophyta</taxon>
        <taxon>Spermatophyta</taxon>
        <taxon>Magnoliopsida</taxon>
        <taxon>eudicotyledons</taxon>
        <taxon>Gunneridae</taxon>
        <taxon>Pentapetalae</taxon>
        <taxon>rosids</taxon>
        <taxon>fabids</taxon>
        <taxon>Fabales</taxon>
        <taxon>Fabaceae</taxon>
        <taxon>Papilionoideae</taxon>
        <taxon>50 kb inversion clade</taxon>
        <taxon>dalbergioids sensu lato</taxon>
        <taxon>Dalbergieae</taxon>
        <taxon>Pterocarpus clade</taxon>
        <taxon>Stylosanthes</taxon>
    </lineage>
</organism>
<keyword evidence="2" id="KW-1185">Reference proteome</keyword>
<gene>
    <name evidence="1" type="ORF">PIB30_072284</name>
</gene>
<sequence length="84" mass="9349">MWAGVSQRGVAFWDAKLGVCQRGGALGTPMLERLLEVEENTGRRSKPSTISLEANFNPRRKIELRGLLPPPPISLELRGNHPHH</sequence>
<dbReference type="EMBL" id="JASCZI010272713">
    <property type="protein sequence ID" value="MED6223260.1"/>
    <property type="molecule type" value="Genomic_DNA"/>
</dbReference>
<proteinExistence type="predicted"/>